<dbReference type="Pfam" id="PF14375">
    <property type="entry name" value="Cys_rich_CWC"/>
    <property type="match status" value="1"/>
</dbReference>
<protein>
    <submittedName>
        <fullName evidence="1">Cysteine-rich CWC family protein</fullName>
    </submittedName>
</protein>
<evidence type="ECO:0000313" key="2">
    <source>
        <dbReference type="Proteomes" id="UP001319180"/>
    </source>
</evidence>
<dbReference type="Proteomes" id="UP001319180">
    <property type="component" value="Unassembled WGS sequence"/>
</dbReference>
<dbReference type="RefSeq" id="WP_254089314.1">
    <property type="nucleotide sequence ID" value="NZ_JAHESC010000006.1"/>
</dbReference>
<name>A0AAP2D680_9BACT</name>
<keyword evidence="2" id="KW-1185">Reference proteome</keyword>
<sequence>MQHAVKHELKSCPRCRTAFECKVGSILLCQCSAVKVNDEERAYFRQGYTDCLCAACMEELKKEYHALQFRKKLKKIVGMFYKAGE</sequence>
<reference evidence="1 2" key="1">
    <citation type="submission" date="2021-05" db="EMBL/GenBank/DDBJ databases">
        <title>A Polyphasic approach of four new species of the genus Ohtaekwangia: Ohtaekwangia histidinii sp. nov., Ohtaekwangia cretensis sp. nov., Ohtaekwangia indiensis sp. nov., Ohtaekwangia reichenbachii sp. nov. from diverse environment.</title>
        <authorList>
            <person name="Octaviana S."/>
        </authorList>
    </citation>
    <scope>NUCLEOTIDE SEQUENCE [LARGE SCALE GENOMIC DNA]</scope>
    <source>
        <strain evidence="1 2">PWU37</strain>
    </source>
</reference>
<proteinExistence type="predicted"/>
<accession>A0AAP2D680</accession>
<comment type="caution">
    <text evidence="1">The sequence shown here is derived from an EMBL/GenBank/DDBJ whole genome shotgun (WGS) entry which is preliminary data.</text>
</comment>
<evidence type="ECO:0000313" key="1">
    <source>
        <dbReference type="EMBL" id="MBT1686073.1"/>
    </source>
</evidence>
<dbReference type="InterPro" id="IPR032720">
    <property type="entry name" value="Cys_rich_CWC"/>
</dbReference>
<dbReference type="AlphaFoldDB" id="A0AAP2D680"/>
<dbReference type="EMBL" id="JAHESC010000006">
    <property type="protein sequence ID" value="MBT1686073.1"/>
    <property type="molecule type" value="Genomic_DNA"/>
</dbReference>
<gene>
    <name evidence="1" type="ORF">KK078_05870</name>
</gene>
<organism evidence="1 2">
    <name type="scientific">Dawidia soli</name>
    <dbReference type="NCBI Taxonomy" id="2782352"/>
    <lineage>
        <taxon>Bacteria</taxon>
        <taxon>Pseudomonadati</taxon>
        <taxon>Bacteroidota</taxon>
        <taxon>Cytophagia</taxon>
        <taxon>Cytophagales</taxon>
        <taxon>Chryseotaleaceae</taxon>
        <taxon>Dawidia</taxon>
    </lineage>
</organism>